<dbReference type="PANTHER" id="PTHR34796:SF1">
    <property type="entry name" value="EXPRESSED PROTEIN"/>
    <property type="match status" value="1"/>
</dbReference>
<keyword evidence="2" id="KW-1185">Reference proteome</keyword>
<evidence type="ECO:0000313" key="1">
    <source>
        <dbReference type="EMBL" id="GGF89560.1"/>
    </source>
</evidence>
<gene>
    <name evidence="1" type="primary">ypuF</name>
    <name evidence="1" type="ORF">GCM10010916_03610</name>
</gene>
<accession>A0A917FLD2</accession>
<comment type="caution">
    <text evidence="1">The sequence shown here is derived from an EMBL/GenBank/DDBJ whole genome shotgun (WGS) entry which is preliminary data.</text>
</comment>
<dbReference type="InterPro" id="IPR005500">
    <property type="entry name" value="DUF309"/>
</dbReference>
<dbReference type="AlphaFoldDB" id="A0A917FLD2"/>
<dbReference type="Gene3D" id="1.10.3450.10">
    <property type="entry name" value="TTHA0068-like"/>
    <property type="match status" value="1"/>
</dbReference>
<dbReference type="InterPro" id="IPR023203">
    <property type="entry name" value="TTHA0068_sf"/>
</dbReference>
<dbReference type="SUPFAM" id="SSF140663">
    <property type="entry name" value="TTHA0068-like"/>
    <property type="match status" value="1"/>
</dbReference>
<reference evidence="1" key="2">
    <citation type="submission" date="2020-09" db="EMBL/GenBank/DDBJ databases">
        <authorList>
            <person name="Sun Q."/>
            <person name="Zhou Y."/>
        </authorList>
    </citation>
    <scope>NUCLEOTIDE SEQUENCE</scope>
    <source>
        <strain evidence="1">CGMCC 1.12987</strain>
    </source>
</reference>
<dbReference type="Pfam" id="PF03745">
    <property type="entry name" value="DUF309"/>
    <property type="match status" value="1"/>
</dbReference>
<reference evidence="1" key="1">
    <citation type="journal article" date="2014" name="Int. J. Syst. Evol. Microbiol.">
        <title>Complete genome sequence of Corynebacterium casei LMG S-19264T (=DSM 44701T), isolated from a smear-ripened cheese.</title>
        <authorList>
            <consortium name="US DOE Joint Genome Institute (JGI-PGF)"/>
            <person name="Walter F."/>
            <person name="Albersmeier A."/>
            <person name="Kalinowski J."/>
            <person name="Ruckert C."/>
        </authorList>
    </citation>
    <scope>NUCLEOTIDE SEQUENCE</scope>
    <source>
        <strain evidence="1">CGMCC 1.12987</strain>
    </source>
</reference>
<dbReference type="RefSeq" id="WP_188528435.1">
    <property type="nucleotide sequence ID" value="NZ_BMGR01000001.1"/>
</dbReference>
<protein>
    <recommendedName>
        <fullName evidence="3">DUF309 domain-containing protein</fullName>
    </recommendedName>
</protein>
<evidence type="ECO:0008006" key="3">
    <source>
        <dbReference type="Google" id="ProtNLM"/>
    </source>
</evidence>
<evidence type="ECO:0000313" key="2">
    <source>
        <dbReference type="Proteomes" id="UP000644756"/>
    </source>
</evidence>
<sequence length="180" mass="20484">MIDYPEPYLDYLIEFHVTRDYFECHEILEEYWKEQGPQDPLSHTWVGLIQIAVGQYHHRRRNVQGALKMFSQALNRLKLDHLELLGLDGSALIGIVAEKRRQLEEEGAGAAAFSDFNLPIRDASLLGKCFAKGEQIQAAWGMPSRLEEAKLIHRHTLRDRSDVIAARLAAAAARKGHSNR</sequence>
<dbReference type="PANTHER" id="PTHR34796">
    <property type="entry name" value="EXPRESSED PROTEIN"/>
    <property type="match status" value="1"/>
</dbReference>
<dbReference type="Proteomes" id="UP000644756">
    <property type="component" value="Unassembled WGS sequence"/>
</dbReference>
<proteinExistence type="predicted"/>
<organism evidence="1 2">
    <name type="scientific">Paenibacillus abyssi</name>
    <dbReference type="NCBI Taxonomy" id="1340531"/>
    <lineage>
        <taxon>Bacteria</taxon>
        <taxon>Bacillati</taxon>
        <taxon>Bacillota</taxon>
        <taxon>Bacilli</taxon>
        <taxon>Bacillales</taxon>
        <taxon>Paenibacillaceae</taxon>
        <taxon>Paenibacillus</taxon>
    </lineage>
</organism>
<name>A0A917FLD2_9BACL</name>
<dbReference type="EMBL" id="BMGR01000001">
    <property type="protein sequence ID" value="GGF89560.1"/>
    <property type="molecule type" value="Genomic_DNA"/>
</dbReference>